<evidence type="ECO:0000313" key="7">
    <source>
        <dbReference type="EMBL" id="AJU57333.1"/>
    </source>
</evidence>
<name>A0A0D4L4C7_AHSV</name>
<evidence type="ECO:0000256" key="3">
    <source>
        <dbReference type="ARBA" id="ARBA00015347"/>
    </source>
</evidence>
<dbReference type="GO" id="GO:0005198">
    <property type="term" value="F:structural molecule activity"/>
    <property type="evidence" value="ECO:0007669"/>
    <property type="project" value="InterPro"/>
</dbReference>
<keyword evidence="4" id="KW-0167">Capsid protein</keyword>
<evidence type="ECO:0000313" key="8">
    <source>
        <dbReference type="Proteomes" id="UP000109445"/>
    </source>
</evidence>
<dbReference type="Proteomes" id="UP000109445">
    <property type="component" value="Genome"/>
</dbReference>
<evidence type="ECO:0000256" key="1">
    <source>
        <dbReference type="ARBA" id="ARBA00004328"/>
    </source>
</evidence>
<protein>
    <recommendedName>
        <fullName evidence="3">Outer capsid protein VP2</fullName>
    </recommendedName>
</protein>
<accession>A0A0D4L4C7</accession>
<comment type="subcellular location">
    <subcellularLocation>
        <location evidence="1">Virion</location>
    </subcellularLocation>
</comment>
<evidence type="ECO:0000256" key="5">
    <source>
        <dbReference type="ARBA" id="ARBA00022844"/>
    </source>
</evidence>
<organism evidence="7 8">
    <name type="scientific">African horse sickness virus</name>
    <name type="common">AHSV</name>
    <name type="synonym">Orbivirus alphaequi</name>
    <dbReference type="NCBI Taxonomy" id="40050"/>
    <lineage>
        <taxon>Viruses</taxon>
        <taxon>Riboviria</taxon>
        <taxon>Orthornavirae</taxon>
        <taxon>Duplornaviricota</taxon>
        <taxon>Resentoviricetes</taxon>
        <taxon>Reovirales</taxon>
        <taxon>Sedoreoviridae</taxon>
        <taxon>Orbivirus</taxon>
    </lineage>
</organism>
<evidence type="ECO:0000256" key="6">
    <source>
        <dbReference type="ARBA" id="ARBA00022996"/>
    </source>
</evidence>
<sequence length="1057" mass="123556">MASEFGILYTDQIYEQTLEKTSCDVIVTKENAVKRVEIDGVLGYEWGATNHRLGLCEIEHVKTISEFMYEQIKCEGAYPVFPHYVIDALKYNKVIERNDNQVRVDRDDEKLQKIKIQPYFGETFFSPETYSSTFCKRQAIRGHVAKMRTFAKERIDFEESNAQTKHVNGNKVKILKEWKGRTDARMLMEGQQEKCVAHEVDPIYQLIKKMRYGMMYPAHYMLSQRYRIISERRKMGIEKWLLEKVERGVQRGIAGAKGNESLVRLEKLMQKEELENSVIENVIRYGSQFSTHAGEKTNDIPLSVLIKYCESLTTFVHKKNREGGDNQTARDEIRKAMVHNMPTMNHNNPMKVTKNFKNFLFFAYLDGFKRNNGVDINPNNSTWIEHKKKMAEKLKDEQQKNQNRPMLVLIDGVYVSTSVEYGTVTHWVDWVVDIIMTTQVERMIKEYNFKRLERKQLISGMNKLEDGVKCYAYCLILALYDYYGDAIEGFAQGTRAGSIVETISQMFPEFRSDVAEKFGIKLTIKDESEELFVQKDMNSEFLDEGEMGYKFAFGWKNTDFKVQSNYGEIVSEEVERLFRVILEGKEWSNEVEDPEDYFVDSLFNKTPDAVFERDGMDGSNRIIVKNKTTLREGQRHFSARFVSYWYTFEKVEVGQAMTRVDIHDRETKFSEFDVDDYKPCSVAEMGLHSSTYIYQDLLIGSNRGEHVIDAKELVWYDIALTNYGTTRYFDQCWPSSCSTTELSMRYFLITEIFQRYRTDDRSSFADVLERMRKNGYPRRNFPTYKHYYVAVIQEVFGDQRSIDVYSFCTDIFKKERRRGVLSMFPTFSTLIKSERLIDALFLNFLLWIVFEMENVDISFANKRHPLLISHDKGLRLIGVDLFNSALSISMGGWIPYVERICHADHAARKLNADELKIKRWFIDYYMDLSLDRRAEPRMSFKYEGLATWVGSNCGGVRDYIIQELPMRKPKPGLLILVYGEDGDPKWVEWAIKDFTQIEGSLGFIYIDPISVVNKSAFRTREMKIYNRGRLDRLILISSGNYTFGNKFLLSKLLSKAE</sequence>
<proteinExistence type="inferred from homology"/>
<dbReference type="Pfam" id="PF00898">
    <property type="entry name" value="Orbi_VP2"/>
    <property type="match status" value="1"/>
</dbReference>
<keyword evidence="5" id="KW-0946">Virion</keyword>
<dbReference type="InterPro" id="IPR001742">
    <property type="entry name" value="Capsid_VP2_Orbivir"/>
</dbReference>
<evidence type="ECO:0000256" key="2">
    <source>
        <dbReference type="ARBA" id="ARBA00008722"/>
    </source>
</evidence>
<evidence type="ECO:0000256" key="4">
    <source>
        <dbReference type="ARBA" id="ARBA00022561"/>
    </source>
</evidence>
<keyword evidence="6" id="KW-1153">Inner capsid protein</keyword>
<dbReference type="EMBL" id="KP009682">
    <property type="protein sequence ID" value="AJU57333.1"/>
    <property type="molecule type" value="Genomic_RNA"/>
</dbReference>
<dbReference type="GO" id="GO:0039625">
    <property type="term" value="C:viral inner capsid"/>
    <property type="evidence" value="ECO:0007669"/>
    <property type="project" value="UniProtKB-KW"/>
</dbReference>
<reference evidence="7 8" key="1">
    <citation type="journal article" date="2015" name="Genome Announc.">
        <title>Consensus Sequence of 27 African Horse Sickness Virus Genomes from Viruses Collected over a 76-Year Period (1933 to 2009).</title>
        <authorList>
            <person name="Potgieter A.C."/>
            <person name="Wright I.M."/>
            <person name="van Dijk A.A."/>
        </authorList>
    </citation>
    <scope>NUCLEOTIDE SEQUENCE [LARGE SCALE GENOMIC DNA]</scope>
    <source>
        <strain evidence="7">HS 23/08</strain>
    </source>
</reference>
<comment type="similarity">
    <text evidence="2">Belongs to the orbivirus VP2 family.</text>
</comment>